<dbReference type="EMBL" id="QFFZ01000004">
    <property type="protein sequence ID" value="TEB12942.1"/>
    <property type="molecule type" value="Genomic_DNA"/>
</dbReference>
<dbReference type="GO" id="GO:0019509">
    <property type="term" value="P:L-methionine salvage from methylthioadenosine"/>
    <property type="evidence" value="ECO:0007669"/>
    <property type="project" value="TreeGrafter"/>
</dbReference>
<dbReference type="CDD" id="cd09010">
    <property type="entry name" value="MTAP_SsMTAPII_like_MTIP"/>
    <property type="match status" value="1"/>
</dbReference>
<organism evidence="4 5">
    <name type="scientific">Pelotomaculum propionicicum</name>
    <dbReference type="NCBI Taxonomy" id="258475"/>
    <lineage>
        <taxon>Bacteria</taxon>
        <taxon>Bacillati</taxon>
        <taxon>Bacillota</taxon>
        <taxon>Clostridia</taxon>
        <taxon>Eubacteriales</taxon>
        <taxon>Desulfotomaculaceae</taxon>
        <taxon>Pelotomaculum</taxon>
    </lineage>
</organism>
<accession>A0A4Y7RW78</accession>
<dbReference type="AlphaFoldDB" id="A0A4Y7RW78"/>
<dbReference type="GO" id="GO:0009116">
    <property type="term" value="P:nucleoside metabolic process"/>
    <property type="evidence" value="ECO:0007669"/>
    <property type="project" value="InterPro"/>
</dbReference>
<keyword evidence="1 4" id="KW-0328">Glycosyltransferase</keyword>
<dbReference type="InterPro" id="IPR010044">
    <property type="entry name" value="MTAP"/>
</dbReference>
<dbReference type="SUPFAM" id="SSF53167">
    <property type="entry name" value="Purine and uridine phosphorylases"/>
    <property type="match status" value="1"/>
</dbReference>
<keyword evidence="5" id="KW-1185">Reference proteome</keyword>
<evidence type="ECO:0000256" key="2">
    <source>
        <dbReference type="ARBA" id="ARBA00022679"/>
    </source>
</evidence>
<dbReference type="PANTHER" id="PTHR42679">
    <property type="entry name" value="S-METHYL-5'-THIOADENOSINE PHOSPHORYLASE"/>
    <property type="match status" value="1"/>
</dbReference>
<proteinExistence type="predicted"/>
<keyword evidence="2 4" id="KW-0808">Transferase</keyword>
<evidence type="ECO:0000259" key="3">
    <source>
        <dbReference type="Pfam" id="PF01048"/>
    </source>
</evidence>
<evidence type="ECO:0000256" key="1">
    <source>
        <dbReference type="ARBA" id="ARBA00022676"/>
    </source>
</evidence>
<evidence type="ECO:0000313" key="4">
    <source>
        <dbReference type="EMBL" id="TEB12942.1"/>
    </source>
</evidence>
<dbReference type="InterPro" id="IPR035994">
    <property type="entry name" value="Nucleoside_phosphorylase_sf"/>
</dbReference>
<dbReference type="InterPro" id="IPR000845">
    <property type="entry name" value="Nucleoside_phosphorylase_d"/>
</dbReference>
<dbReference type="Pfam" id="PF01048">
    <property type="entry name" value="PNP_UDP_1"/>
    <property type="match status" value="1"/>
</dbReference>
<dbReference type="EC" id="2.4.2.28" evidence="4"/>
<dbReference type="Gene3D" id="3.40.50.1580">
    <property type="entry name" value="Nucleoside phosphorylase domain"/>
    <property type="match status" value="1"/>
</dbReference>
<dbReference type="Proteomes" id="UP000297597">
    <property type="component" value="Unassembled WGS sequence"/>
</dbReference>
<evidence type="ECO:0000313" key="5">
    <source>
        <dbReference type="Proteomes" id="UP000297597"/>
    </source>
</evidence>
<feature type="domain" description="Nucleoside phosphorylase" evidence="3">
    <location>
        <begin position="70"/>
        <end position="240"/>
    </location>
</feature>
<dbReference type="GO" id="GO:0017061">
    <property type="term" value="F:S-methyl-5-thioadenosine phosphorylase activity"/>
    <property type="evidence" value="ECO:0007669"/>
    <property type="project" value="UniProtKB-EC"/>
</dbReference>
<gene>
    <name evidence="4" type="primary">mtnP</name>
    <name evidence="4" type="ORF">Pmgp_00580</name>
</gene>
<comment type="caution">
    <text evidence="4">The sequence shown here is derived from an EMBL/GenBank/DDBJ whole genome shotgun (WGS) entry which is preliminary data.</text>
</comment>
<name>A0A4Y7RW78_9FIRM</name>
<dbReference type="PANTHER" id="PTHR42679:SF2">
    <property type="entry name" value="S-METHYL-5'-THIOADENOSINE PHOSPHORYLASE"/>
    <property type="match status" value="1"/>
</dbReference>
<dbReference type="OrthoDB" id="1523230at2"/>
<dbReference type="GO" id="GO:0005829">
    <property type="term" value="C:cytosol"/>
    <property type="evidence" value="ECO:0007669"/>
    <property type="project" value="TreeGrafter"/>
</dbReference>
<sequence length="287" mass="31696">MGARTIPRADIGFIGGSGTFSLEFPEKLDWGGVKIEATGLVCPTPFGEGPPLKLFTIAAGSPRTVLAARMHGRQPGVSWGEASRRLFWIFREAGVRKVVAEGGVGSVNYLLDPRDIVVPNDYIDFSMRRDTSIGEEYLSVMRQPICPSLHRALVGAAAENPLGRVFSRGIYLVTDGRHFESPAEMALFRQWGADIVGQTLSPEVYLAREIGACYAGMYLVVNYGEGIVKPWDYRLLKEIFFEDASAWGRIAIRALETLDLEAACECGSLRKPTLLRPENVKRWEELA</sequence>
<dbReference type="RefSeq" id="WP_134212469.1">
    <property type="nucleotide sequence ID" value="NZ_QFFZ01000004.1"/>
</dbReference>
<reference evidence="4 5" key="1">
    <citation type="journal article" date="2018" name="Environ. Microbiol.">
        <title>Novel energy conservation strategies and behaviour of Pelotomaculum schinkii driving syntrophic propionate catabolism.</title>
        <authorList>
            <person name="Hidalgo-Ahumada C.A.P."/>
            <person name="Nobu M.K."/>
            <person name="Narihiro T."/>
            <person name="Tamaki H."/>
            <person name="Liu W.T."/>
            <person name="Kamagata Y."/>
            <person name="Stams A.J.M."/>
            <person name="Imachi H."/>
            <person name="Sousa D.Z."/>
        </authorList>
    </citation>
    <scope>NUCLEOTIDE SEQUENCE [LARGE SCALE GENOMIC DNA]</scope>
    <source>
        <strain evidence="4 5">MGP</strain>
    </source>
</reference>
<protein>
    <submittedName>
        <fullName evidence="4">S-methyl-5'-thioadenosine phosphorylase</fullName>
        <ecNumber evidence="4">2.4.2.28</ecNumber>
    </submittedName>
</protein>